<keyword evidence="3" id="KW-1185">Reference proteome</keyword>
<dbReference type="AlphaFoldDB" id="A0AAV4EGF3"/>
<comment type="caution">
    <text evidence="2">The sequence shown here is derived from an EMBL/GenBank/DDBJ whole genome shotgun (WGS) entry which is preliminary data.</text>
</comment>
<evidence type="ECO:0000313" key="3">
    <source>
        <dbReference type="Proteomes" id="UP000762676"/>
    </source>
</evidence>
<dbReference type="Proteomes" id="UP000762676">
    <property type="component" value="Unassembled WGS sequence"/>
</dbReference>
<accession>A0AAV4EGF3</accession>
<reference evidence="2 3" key="1">
    <citation type="journal article" date="2021" name="Elife">
        <title>Chloroplast acquisition without the gene transfer in kleptoplastic sea slugs, Plakobranchus ocellatus.</title>
        <authorList>
            <person name="Maeda T."/>
            <person name="Takahashi S."/>
            <person name="Yoshida T."/>
            <person name="Shimamura S."/>
            <person name="Takaki Y."/>
            <person name="Nagai Y."/>
            <person name="Toyoda A."/>
            <person name="Suzuki Y."/>
            <person name="Arimoto A."/>
            <person name="Ishii H."/>
            <person name="Satoh N."/>
            <person name="Nishiyama T."/>
            <person name="Hasebe M."/>
            <person name="Maruyama T."/>
            <person name="Minagawa J."/>
            <person name="Obokata J."/>
            <person name="Shigenobu S."/>
        </authorList>
    </citation>
    <scope>NUCLEOTIDE SEQUENCE [LARGE SCALE GENOMIC DNA]</scope>
</reference>
<evidence type="ECO:0000256" key="1">
    <source>
        <dbReference type="SAM" id="MobiDB-lite"/>
    </source>
</evidence>
<protein>
    <submittedName>
        <fullName evidence="2">Uncharacterized protein</fullName>
    </submittedName>
</protein>
<sequence length="92" mass="10361">MREENACRGAGLELRTSQSRGRVSSTRPPYHASNPITEARESKFPSSTPGRVTWHCVLTPLPPPHPRQISPLSISVWLAEFPHWSFCLSMFC</sequence>
<name>A0AAV4EGF3_9GAST</name>
<proteinExistence type="predicted"/>
<organism evidence="2 3">
    <name type="scientific">Elysia marginata</name>
    <dbReference type="NCBI Taxonomy" id="1093978"/>
    <lineage>
        <taxon>Eukaryota</taxon>
        <taxon>Metazoa</taxon>
        <taxon>Spiralia</taxon>
        <taxon>Lophotrochozoa</taxon>
        <taxon>Mollusca</taxon>
        <taxon>Gastropoda</taxon>
        <taxon>Heterobranchia</taxon>
        <taxon>Euthyneura</taxon>
        <taxon>Panpulmonata</taxon>
        <taxon>Sacoglossa</taxon>
        <taxon>Placobranchoidea</taxon>
        <taxon>Plakobranchidae</taxon>
        <taxon>Elysia</taxon>
    </lineage>
</organism>
<gene>
    <name evidence="2" type="ORF">ElyMa_000065300</name>
</gene>
<evidence type="ECO:0000313" key="2">
    <source>
        <dbReference type="EMBL" id="GFR59899.1"/>
    </source>
</evidence>
<feature type="compositionally biased region" description="Polar residues" evidence="1">
    <location>
        <begin position="15"/>
        <end position="27"/>
    </location>
</feature>
<feature type="region of interest" description="Disordered" evidence="1">
    <location>
        <begin position="1"/>
        <end position="49"/>
    </location>
</feature>
<dbReference type="EMBL" id="BMAT01000117">
    <property type="protein sequence ID" value="GFR59899.1"/>
    <property type="molecule type" value="Genomic_DNA"/>
</dbReference>